<protein>
    <submittedName>
        <fullName evidence="1">Uncharacterized protein</fullName>
    </submittedName>
</protein>
<evidence type="ECO:0000313" key="1">
    <source>
        <dbReference type="EMBL" id="MPN09866.1"/>
    </source>
</evidence>
<sequence length="83" mass="9790">MKRITVKKEGLYIRDKYNGEIIGYIAEGNYQDFDIIMFEQFIQSDGYQHCKVQGNWNYKGISYINQVGDIQFDSRCYLIGESE</sequence>
<accession>A0A645F8B7</accession>
<gene>
    <name evidence="1" type="ORF">SDC9_157159</name>
</gene>
<proteinExistence type="predicted"/>
<comment type="caution">
    <text evidence="1">The sequence shown here is derived from an EMBL/GenBank/DDBJ whole genome shotgun (WGS) entry which is preliminary data.</text>
</comment>
<reference evidence="1" key="1">
    <citation type="submission" date="2019-08" db="EMBL/GenBank/DDBJ databases">
        <authorList>
            <person name="Kucharzyk K."/>
            <person name="Murdoch R.W."/>
            <person name="Higgins S."/>
            <person name="Loffler F."/>
        </authorList>
    </citation>
    <scope>NUCLEOTIDE SEQUENCE</scope>
</reference>
<name>A0A645F8B7_9ZZZZ</name>
<dbReference type="EMBL" id="VSSQ01055993">
    <property type="protein sequence ID" value="MPN09866.1"/>
    <property type="molecule type" value="Genomic_DNA"/>
</dbReference>
<dbReference type="AlphaFoldDB" id="A0A645F8B7"/>
<organism evidence="1">
    <name type="scientific">bioreactor metagenome</name>
    <dbReference type="NCBI Taxonomy" id="1076179"/>
    <lineage>
        <taxon>unclassified sequences</taxon>
        <taxon>metagenomes</taxon>
        <taxon>ecological metagenomes</taxon>
    </lineage>
</organism>